<comment type="catalytic activity">
    <reaction evidence="6">
        <text>N-terminal N-formyl-L-methionyl-[peptide] + H2O = N-terminal L-methionyl-[peptide] + formate</text>
        <dbReference type="Rhea" id="RHEA:24420"/>
        <dbReference type="Rhea" id="RHEA-COMP:10639"/>
        <dbReference type="Rhea" id="RHEA-COMP:10640"/>
        <dbReference type="ChEBI" id="CHEBI:15377"/>
        <dbReference type="ChEBI" id="CHEBI:15740"/>
        <dbReference type="ChEBI" id="CHEBI:49298"/>
        <dbReference type="ChEBI" id="CHEBI:64731"/>
        <dbReference type="EC" id="3.5.1.88"/>
    </reaction>
</comment>
<dbReference type="KEGG" id="ari:UM93_03480"/>
<accession>A0A0D4BWH5</accession>
<protein>
    <recommendedName>
        <fullName evidence="6">Peptide deformylase</fullName>
        <shortName evidence="6">PDF</shortName>
        <ecNumber evidence="6">3.5.1.88</ecNumber>
    </recommendedName>
    <alternativeName>
        <fullName evidence="6">Polypeptide deformylase</fullName>
    </alternativeName>
</protein>
<feature type="binding site" evidence="6">
    <location>
        <position position="135"/>
    </location>
    <ligand>
        <name>Fe cation</name>
        <dbReference type="ChEBI" id="CHEBI:24875"/>
    </ligand>
</feature>
<dbReference type="EMBL" id="CP011005">
    <property type="protein sequence ID" value="AJT40807.1"/>
    <property type="molecule type" value="Genomic_DNA"/>
</dbReference>
<evidence type="ECO:0000256" key="5">
    <source>
        <dbReference type="ARBA" id="ARBA00023004"/>
    </source>
</evidence>
<dbReference type="EC" id="3.5.1.88" evidence="6"/>
<dbReference type="Gene3D" id="3.90.45.10">
    <property type="entry name" value="Peptide deformylase"/>
    <property type="match status" value="1"/>
</dbReference>
<gene>
    <name evidence="6" type="primary">def</name>
    <name evidence="7" type="ORF">UM93_03480</name>
</gene>
<dbReference type="Proteomes" id="UP000061839">
    <property type="component" value="Chromosome"/>
</dbReference>
<keyword evidence="4 6" id="KW-0648">Protein biosynthesis</keyword>
<dbReference type="CDD" id="cd00487">
    <property type="entry name" value="Pep_deformylase"/>
    <property type="match status" value="1"/>
</dbReference>
<feature type="active site" evidence="6">
    <location>
        <position position="132"/>
    </location>
</feature>
<keyword evidence="8" id="KW-1185">Reference proteome</keyword>
<keyword evidence="2 6" id="KW-0479">Metal-binding</keyword>
<dbReference type="RefSeq" id="WP_045073671.1">
    <property type="nucleotide sequence ID" value="NZ_CP011005.1"/>
</dbReference>
<evidence type="ECO:0000256" key="2">
    <source>
        <dbReference type="ARBA" id="ARBA00022723"/>
    </source>
</evidence>
<comment type="similarity">
    <text evidence="1 6">Belongs to the polypeptide deformylase family.</text>
</comment>
<evidence type="ECO:0000313" key="8">
    <source>
        <dbReference type="Proteomes" id="UP000061839"/>
    </source>
</evidence>
<evidence type="ECO:0000256" key="3">
    <source>
        <dbReference type="ARBA" id="ARBA00022801"/>
    </source>
</evidence>
<dbReference type="HAMAP" id="MF_00163">
    <property type="entry name" value="Pep_deformylase"/>
    <property type="match status" value="1"/>
</dbReference>
<sequence length="195" mass="20883">MAILHIRLIGDPVLRTVAEPVTEFGADLAKLIADMMETMDDVDGAGLAAPQIGVGLQIFTYRVGDQSGHMINPIITNGEDDQEPGAEGCLSVPGLGFVTPRKQFSRVTGVDLNGEPLVIEAAGMLARCLQHETDHLNGKLYVDRLAGEDRKSAFRAIRAEHYEEITARTTAKRSQTVGSSFGGSAIGRSVLKDHA</sequence>
<dbReference type="SUPFAM" id="SSF56420">
    <property type="entry name" value="Peptide deformylase"/>
    <property type="match status" value="1"/>
</dbReference>
<dbReference type="GO" id="GO:0042586">
    <property type="term" value="F:peptide deformylase activity"/>
    <property type="evidence" value="ECO:0007669"/>
    <property type="project" value="UniProtKB-UniRule"/>
</dbReference>
<reference evidence="7 8" key="1">
    <citation type="journal article" date="2015" name="Genome Announc.">
        <title>Complete Genome Sequencing of Protease-Producing Novel Arthrobacter sp. Strain IHBB 11108 Using PacBio Single-Molecule Real-Time Sequencing Technology.</title>
        <authorList>
            <person name="Kiran S."/>
            <person name="Swarnkar M.K."/>
            <person name="Pal M."/>
            <person name="Thakur R."/>
            <person name="Tewari R."/>
            <person name="Singh A.K."/>
            <person name="Gulati A."/>
        </authorList>
    </citation>
    <scope>NUCLEOTIDE SEQUENCE [LARGE SCALE GENOMIC DNA]</scope>
    <source>
        <strain evidence="7 8">IHBB 11108</strain>
    </source>
</reference>
<keyword evidence="5 6" id="KW-0408">Iron</keyword>
<dbReference type="HOGENOM" id="CLU_061901_1_1_11"/>
<dbReference type="AlphaFoldDB" id="A0A0D4BWH5"/>
<dbReference type="STRING" id="1618207.UM93_03480"/>
<keyword evidence="3 6" id="KW-0378">Hydrolase</keyword>
<dbReference type="InterPro" id="IPR036821">
    <property type="entry name" value="Peptide_deformylase_sf"/>
</dbReference>
<name>A0A0D4BWH5_9MICC</name>
<proteinExistence type="inferred from homology"/>
<feature type="binding site" evidence="6">
    <location>
        <position position="89"/>
    </location>
    <ligand>
        <name>Fe cation</name>
        <dbReference type="ChEBI" id="CHEBI:24875"/>
    </ligand>
</feature>
<evidence type="ECO:0000313" key="7">
    <source>
        <dbReference type="EMBL" id="AJT40807.1"/>
    </source>
</evidence>
<dbReference type="PANTHER" id="PTHR10458">
    <property type="entry name" value="PEPTIDE DEFORMYLASE"/>
    <property type="match status" value="1"/>
</dbReference>
<dbReference type="NCBIfam" id="TIGR00079">
    <property type="entry name" value="pept_deformyl"/>
    <property type="match status" value="1"/>
</dbReference>
<dbReference type="GO" id="GO:0046872">
    <property type="term" value="F:metal ion binding"/>
    <property type="evidence" value="ECO:0007669"/>
    <property type="project" value="UniProtKB-KW"/>
</dbReference>
<comment type="cofactor">
    <cofactor evidence="6">
        <name>Fe(2+)</name>
        <dbReference type="ChEBI" id="CHEBI:29033"/>
    </cofactor>
    <text evidence="6">Binds 1 Fe(2+) ion.</text>
</comment>
<dbReference type="OrthoDB" id="9804313at2"/>
<dbReference type="InterPro" id="IPR023635">
    <property type="entry name" value="Peptide_deformylase"/>
</dbReference>
<organism evidence="7 8">
    <name type="scientific">Psychromicrobium lacuslunae</name>
    <dbReference type="NCBI Taxonomy" id="1618207"/>
    <lineage>
        <taxon>Bacteria</taxon>
        <taxon>Bacillati</taxon>
        <taxon>Actinomycetota</taxon>
        <taxon>Actinomycetes</taxon>
        <taxon>Micrococcales</taxon>
        <taxon>Micrococcaceae</taxon>
        <taxon>Psychromicrobium</taxon>
    </lineage>
</organism>
<dbReference type="PANTHER" id="PTHR10458:SF2">
    <property type="entry name" value="PEPTIDE DEFORMYLASE, MITOCHONDRIAL"/>
    <property type="match status" value="1"/>
</dbReference>
<feature type="binding site" evidence="6">
    <location>
        <position position="131"/>
    </location>
    <ligand>
        <name>Fe cation</name>
        <dbReference type="ChEBI" id="CHEBI:24875"/>
    </ligand>
</feature>
<dbReference type="PATRIC" id="fig|1618207.4.peg.710"/>
<comment type="function">
    <text evidence="6">Removes the formyl group from the N-terminal Met of newly synthesized proteins. Requires at least a dipeptide for an efficient rate of reaction. N-terminal L-methionine is a prerequisite for activity but the enzyme has broad specificity at other positions.</text>
</comment>
<evidence type="ECO:0000256" key="6">
    <source>
        <dbReference type="HAMAP-Rule" id="MF_00163"/>
    </source>
</evidence>
<evidence type="ECO:0000256" key="4">
    <source>
        <dbReference type="ARBA" id="ARBA00022917"/>
    </source>
</evidence>
<evidence type="ECO:0000256" key="1">
    <source>
        <dbReference type="ARBA" id="ARBA00010759"/>
    </source>
</evidence>
<dbReference type="Pfam" id="PF01327">
    <property type="entry name" value="Pep_deformylase"/>
    <property type="match status" value="1"/>
</dbReference>
<dbReference type="GO" id="GO:0006412">
    <property type="term" value="P:translation"/>
    <property type="evidence" value="ECO:0007669"/>
    <property type="project" value="UniProtKB-UniRule"/>
</dbReference>
<dbReference type="PIRSF" id="PIRSF004749">
    <property type="entry name" value="Pep_def"/>
    <property type="match status" value="1"/>
</dbReference>
<dbReference type="NCBIfam" id="NF001159">
    <property type="entry name" value="PRK00150.1-3"/>
    <property type="match status" value="1"/>
</dbReference>
<dbReference type="PRINTS" id="PR01576">
    <property type="entry name" value="PDEFORMYLASE"/>
</dbReference>